<sequence length="2154" mass="249067">MASMSIERASSSSPSSFDTPRWTYDVFLSFRGEDTRNNFTDHLFDALKRKGIFTFRDDEKLERGKSISLELERAIEESRFAIVIFSRNYASSTWCLEELAKIVRCMKVNGMTVLPIFYNVDPSDVRKQKGTFAQAFVEHEECFKENMKIVRTWRDALIEVANLSGWDLKDSYESEVVQEITERILIELFRELPMAPEHLVGIDSRVEEIMKLLFGELDDVRSIGIWGMAGIGKTTLANVIYEKICHQFDACSFIRDVRETAHEKNGLVCLQQKLLSDILKERVVNIQDYLVGIQAIRKNVLKKKLFIIIDDVDDYKQLQALALPGCRGWFGPGSRIIITSRDKQLLARHCLIYPAMGLDNVEALELFSWKAFEKPCPEEGYLELSKAFVEYAKGLPIALAVLGSSLFDKPKDAWESSRNKLEGNPKREIFDTLKIEMGWEIVRRESERKLGRRSRLLICDDVLHVLKTETGTESVEGIKLSLPPHEKEQLKPKTFSMMKRLRLLIIHNVHLPGGLSYLSNELRLLQWNEYPLKSMPESFQPKKLVELIMHHSRIEQLPKGFSNLQELKLIDLSDSQYLKETPNFIGFSKLERLIFQGCISLCELHPSVGALKRLTLLNLKECKRLNCLPPEINLESLENFILSGCSKLKKFSEIGTNMKRLSELYLDGTAVEEMPLSIKHLTSLTLLSLQDCKNLSSFPGVNLPSLKILNLSGCKVQTPKSWLLQGLSLIRAPYDFLKDYFFPIQEAVNLLLPRFRFIASLNLTDHNLWDGALPDDLSCLSSLQYLDLSRNNFTHLPDSETGFTIVNSYCGDDALCRLPSSPYEDCETFFERHMEVINPAGILRDHLEEWGCIGASITSNHPYLEIKMCAARILYRQNLVEFLQAHGQNKKKVDKMETSKSNGQSDSNVGLKRKLKSLLLRLYQGDLARNHKYDYVFPHITVPNWFSYRSFCPYIRVKLPADLQYDVEWMGIAFIECGIRLVYEEDVEEFVQTLVQCMLRSSVAYHEFFYQNLSHQVEEMVAGFDNRKDVGCSSSLQRIPQPMPKLLPSIENIAKGCTYPGTFSNMAGTSRNFSPSFTGLLIPAGKGQHASIMSSESLIKACLQKNFEEGEIFNCCFAEREIPRWFGSQSNMDSMKAYLSADNCDNDPDWMGCALCGLFEFHRHPTVVRMNLGSRVVVSQFGCFLRTNSCHERLVCYGLLTGDNELVTLNKRAFIWVLFIPRMKLAHLWSQSTREVAFWFESAIPDLSVEKIRIKLVNRKNMEEFTRMMVQCSAPFDSFLDSCDQELFYQIWDDYPKVFNGTKSSYEDLHPQRLFISQEEASGTSHYSYEEDPFPHHHFRYFHPSTPYNSSFPTRRTPLWFNHHSRGHSVTIDIPPNLYDDCNWLGLTLYASFLIPWDRENSVSSINSSHFLYCQFQTSNAGLDDQILVCRTTDEENEWLLGRYGLIWISYIPGEAFKDMLHQGGCIEASFVSNWTGVTVLKCGLRLLYQHDQVQFEQELKHCNAFIAALRDFNHRLSLRPTIFEKIEEMYQVFKNPETIFREKDWLDFDGCSKYSSCSPPVEILHWFKHNSNEPSVTIDISTNLYNDGEWKGLALCAYFSIDYHQPFENPSSAISHHLVCLLETNVVGQKPVLHVHRTAKEEFTFLDTDGGFLWLSYIPRQSFPDQFNQYSYIEASIISDWPGVIVQKCGFSFYNVRDNWFWQARVHCNDQYVHRNFNDKLTTKYIAETYRAKNHLYEDDPHSNDQCCQSDPQSFDRGFVYNSCFPPIEIPHWFEVRSDKREVRFRLSRKWYNRDTRMGLALCALFEVDKDVTDVDYIVNSKNSYSLICHLENKIGSVKPRHIYWPTQQHLMLSQLGGFIWLSYIPHGSFPDWLYDCHYVTVSFTTNCFGLTAQKCGLRPLYQHDDEEDFKKIINLCENSVPNDSLRIIENRERITRSQIENELRQIDLMQDDFNVFIVYNARCAPSGILEWCSHRSDVPRLTIPLPPNLYNDSTWMGLVLCASFAVDVNEITDILNLEIPFVLRCRLKTHVDSVETFRDCRLTKENIRKLQRGGFIWLFYIGRGSIQTSLDQCSCIKTSFSTDCPCLKVQKCGLRLLYRNDVEEFKQTIGNWMKQIHDDEETSSGTSSSSEDSHLEILRRLSLRNIDYFLMV</sequence>
<evidence type="ECO:0000259" key="7">
    <source>
        <dbReference type="PROSITE" id="PS50104"/>
    </source>
</evidence>
<dbReference type="EMBL" id="OIVN01006413">
    <property type="protein sequence ID" value="SPD32609.1"/>
    <property type="molecule type" value="Genomic_DNA"/>
</dbReference>
<dbReference type="FunFam" id="3.40.50.10140:FF:000007">
    <property type="entry name" value="Disease resistance protein (TIR-NBS-LRR class)"/>
    <property type="match status" value="1"/>
</dbReference>
<dbReference type="SMART" id="SM00369">
    <property type="entry name" value="LRR_TYP"/>
    <property type="match status" value="2"/>
</dbReference>
<evidence type="ECO:0000256" key="3">
    <source>
        <dbReference type="ARBA" id="ARBA00022737"/>
    </source>
</evidence>
<keyword evidence="4" id="KW-0378">Hydrolase</keyword>
<dbReference type="InterPro" id="IPR035897">
    <property type="entry name" value="Toll_tir_struct_dom_sf"/>
</dbReference>
<feature type="domain" description="TIR" evidence="7">
    <location>
        <begin position="22"/>
        <end position="188"/>
    </location>
</feature>
<dbReference type="SMART" id="SM00255">
    <property type="entry name" value="TIR"/>
    <property type="match status" value="1"/>
</dbReference>
<dbReference type="InterPro" id="IPR002182">
    <property type="entry name" value="NB-ARC"/>
</dbReference>
<dbReference type="Pfam" id="PF20160">
    <property type="entry name" value="C-JID"/>
    <property type="match status" value="4"/>
</dbReference>
<dbReference type="PRINTS" id="PR00364">
    <property type="entry name" value="DISEASERSIST"/>
</dbReference>
<dbReference type="InterPro" id="IPR042197">
    <property type="entry name" value="Apaf_helical"/>
</dbReference>
<dbReference type="GO" id="GO:0061809">
    <property type="term" value="F:NAD+ nucleosidase activity, cyclic ADP-ribose generating"/>
    <property type="evidence" value="ECO:0007669"/>
    <property type="project" value="UniProtKB-EC"/>
</dbReference>
<evidence type="ECO:0000313" key="8">
    <source>
        <dbReference type="EMBL" id="SPD32609.1"/>
    </source>
</evidence>
<dbReference type="SUPFAM" id="SSF52058">
    <property type="entry name" value="L domain-like"/>
    <property type="match status" value="1"/>
</dbReference>
<evidence type="ECO:0000256" key="4">
    <source>
        <dbReference type="ARBA" id="ARBA00022801"/>
    </source>
</evidence>
<dbReference type="Gene3D" id="3.40.50.300">
    <property type="entry name" value="P-loop containing nucleotide triphosphate hydrolases"/>
    <property type="match status" value="1"/>
</dbReference>
<dbReference type="SUPFAM" id="SSF52200">
    <property type="entry name" value="Toll/Interleukin receptor TIR domain"/>
    <property type="match status" value="1"/>
</dbReference>
<dbReference type="InterPro" id="IPR001611">
    <property type="entry name" value="Leu-rich_rpt"/>
</dbReference>
<dbReference type="GO" id="GO:0007165">
    <property type="term" value="P:signal transduction"/>
    <property type="evidence" value="ECO:0007669"/>
    <property type="project" value="InterPro"/>
</dbReference>
<keyword evidence="5" id="KW-0520">NAD</keyword>
<dbReference type="PROSITE" id="PS50104">
    <property type="entry name" value="TIR"/>
    <property type="match status" value="1"/>
</dbReference>
<dbReference type="GO" id="GO:0006952">
    <property type="term" value="P:defense response"/>
    <property type="evidence" value="ECO:0007669"/>
    <property type="project" value="InterPro"/>
</dbReference>
<dbReference type="InterPro" id="IPR027417">
    <property type="entry name" value="P-loop_NTPase"/>
</dbReference>
<keyword evidence="2" id="KW-0433">Leucine-rich repeat</keyword>
<dbReference type="InterPro" id="IPR003591">
    <property type="entry name" value="Leu-rich_rpt_typical-subtyp"/>
</dbReference>
<evidence type="ECO:0000256" key="1">
    <source>
        <dbReference type="ARBA" id="ARBA00011982"/>
    </source>
</evidence>
<dbReference type="PANTHER" id="PTHR11017">
    <property type="entry name" value="LEUCINE-RICH REPEAT-CONTAINING PROTEIN"/>
    <property type="match status" value="1"/>
</dbReference>
<reference evidence="8" key="1">
    <citation type="submission" date="2018-02" db="EMBL/GenBank/DDBJ databases">
        <authorList>
            <person name="Cohen D.B."/>
            <person name="Kent A.D."/>
        </authorList>
    </citation>
    <scope>NUCLEOTIDE SEQUENCE</scope>
</reference>
<name>A0A2N9J830_FAGSY</name>
<dbReference type="InterPro" id="IPR000157">
    <property type="entry name" value="TIR_dom"/>
</dbReference>
<dbReference type="InterPro" id="IPR044974">
    <property type="entry name" value="Disease_R_plants"/>
</dbReference>
<dbReference type="GO" id="GO:0043531">
    <property type="term" value="F:ADP binding"/>
    <property type="evidence" value="ECO:0007669"/>
    <property type="project" value="InterPro"/>
</dbReference>
<proteinExistence type="predicted"/>
<keyword evidence="3" id="KW-0677">Repeat</keyword>
<organism evidence="8">
    <name type="scientific">Fagus sylvatica</name>
    <name type="common">Beechnut</name>
    <dbReference type="NCBI Taxonomy" id="28930"/>
    <lineage>
        <taxon>Eukaryota</taxon>
        <taxon>Viridiplantae</taxon>
        <taxon>Streptophyta</taxon>
        <taxon>Embryophyta</taxon>
        <taxon>Tracheophyta</taxon>
        <taxon>Spermatophyta</taxon>
        <taxon>Magnoliopsida</taxon>
        <taxon>eudicotyledons</taxon>
        <taxon>Gunneridae</taxon>
        <taxon>Pentapetalae</taxon>
        <taxon>rosids</taxon>
        <taxon>fabids</taxon>
        <taxon>Fagales</taxon>
        <taxon>Fagaceae</taxon>
        <taxon>Fagus</taxon>
    </lineage>
</organism>
<dbReference type="SUPFAM" id="SSF52540">
    <property type="entry name" value="P-loop containing nucleoside triphosphate hydrolases"/>
    <property type="match status" value="1"/>
</dbReference>
<dbReference type="Gene3D" id="3.80.10.10">
    <property type="entry name" value="Ribonuclease Inhibitor"/>
    <property type="match status" value="2"/>
</dbReference>
<gene>
    <name evidence="8" type="ORF">FSB_LOCUS60491</name>
</gene>
<evidence type="ECO:0000256" key="5">
    <source>
        <dbReference type="ARBA" id="ARBA00023027"/>
    </source>
</evidence>
<dbReference type="InterPro" id="IPR045344">
    <property type="entry name" value="C-JID"/>
</dbReference>
<evidence type="ECO:0000256" key="6">
    <source>
        <dbReference type="ARBA" id="ARBA00047304"/>
    </source>
</evidence>
<accession>A0A2N9J830</accession>
<comment type="catalytic activity">
    <reaction evidence="6">
        <text>NAD(+) + H2O = ADP-D-ribose + nicotinamide + H(+)</text>
        <dbReference type="Rhea" id="RHEA:16301"/>
        <dbReference type="ChEBI" id="CHEBI:15377"/>
        <dbReference type="ChEBI" id="CHEBI:15378"/>
        <dbReference type="ChEBI" id="CHEBI:17154"/>
        <dbReference type="ChEBI" id="CHEBI:57540"/>
        <dbReference type="ChEBI" id="CHEBI:57967"/>
        <dbReference type="EC" id="3.2.2.6"/>
    </reaction>
    <physiologicalReaction direction="left-to-right" evidence="6">
        <dbReference type="Rhea" id="RHEA:16302"/>
    </physiologicalReaction>
</comment>
<dbReference type="Pfam" id="PF01582">
    <property type="entry name" value="TIR"/>
    <property type="match status" value="1"/>
</dbReference>
<dbReference type="InterPro" id="IPR032675">
    <property type="entry name" value="LRR_dom_sf"/>
</dbReference>
<dbReference type="PROSITE" id="PS51450">
    <property type="entry name" value="LRR"/>
    <property type="match status" value="1"/>
</dbReference>
<protein>
    <recommendedName>
        <fullName evidence="1">ADP-ribosyl cyclase/cyclic ADP-ribose hydrolase</fullName>
        <ecNumber evidence="1">3.2.2.6</ecNumber>
    </recommendedName>
</protein>
<dbReference type="Pfam" id="PF00931">
    <property type="entry name" value="NB-ARC"/>
    <property type="match status" value="1"/>
</dbReference>
<dbReference type="EC" id="3.2.2.6" evidence="1"/>
<dbReference type="Gene3D" id="3.40.50.10140">
    <property type="entry name" value="Toll/interleukin-1 receptor homology (TIR) domain"/>
    <property type="match status" value="1"/>
</dbReference>
<dbReference type="PANTHER" id="PTHR11017:SF559">
    <property type="entry name" value="DISEASE RESISTANCE PROTEIN CHL1"/>
    <property type="match status" value="1"/>
</dbReference>
<dbReference type="Gene3D" id="1.10.8.430">
    <property type="entry name" value="Helical domain of apoptotic protease-activating factors"/>
    <property type="match status" value="1"/>
</dbReference>
<evidence type="ECO:0000256" key="2">
    <source>
        <dbReference type="ARBA" id="ARBA00022614"/>
    </source>
</evidence>